<evidence type="ECO:0000313" key="2">
    <source>
        <dbReference type="Proteomes" id="UP000324800"/>
    </source>
</evidence>
<reference evidence="1 2" key="1">
    <citation type="submission" date="2019-03" db="EMBL/GenBank/DDBJ databases">
        <title>Single cell metagenomics reveals metabolic interactions within the superorganism composed of flagellate Streblomastix strix and complex community of Bacteroidetes bacteria on its surface.</title>
        <authorList>
            <person name="Treitli S.C."/>
            <person name="Kolisko M."/>
            <person name="Husnik F."/>
            <person name="Keeling P."/>
            <person name="Hampl V."/>
        </authorList>
    </citation>
    <scope>NUCLEOTIDE SEQUENCE [LARGE SCALE GENOMIC DNA]</scope>
    <source>
        <strain evidence="1">ST1C</strain>
    </source>
</reference>
<protein>
    <submittedName>
        <fullName evidence="1">Uncharacterized protein</fullName>
    </submittedName>
</protein>
<accession>A0A5J4TEU2</accession>
<proteinExistence type="predicted"/>
<dbReference type="EMBL" id="SNRW01033423">
    <property type="protein sequence ID" value="KAA6356170.1"/>
    <property type="molecule type" value="Genomic_DNA"/>
</dbReference>
<name>A0A5J4TEU2_9EUKA</name>
<sequence length="171" mass="19128">MNRGIDRLSCGLKVNPCGTINYAFLLNPILFEGQYNPNTDIATMILLEDDMIDTMINVNTATVVGNNIAIQSENGGEGKTLTIDNMYKIGSNSESNTLFNVNGDGIKLELYHLKLDNSFVTSTSPLILLTGNSAHINDAQLHIESYNWRISINKKCRFQIQFKRARQNQLK</sequence>
<dbReference type="AlphaFoldDB" id="A0A5J4TEU2"/>
<gene>
    <name evidence="1" type="ORF">EZS28_048303</name>
</gene>
<dbReference type="Proteomes" id="UP000324800">
    <property type="component" value="Unassembled WGS sequence"/>
</dbReference>
<comment type="caution">
    <text evidence="1">The sequence shown here is derived from an EMBL/GenBank/DDBJ whole genome shotgun (WGS) entry which is preliminary data.</text>
</comment>
<evidence type="ECO:0000313" key="1">
    <source>
        <dbReference type="EMBL" id="KAA6356170.1"/>
    </source>
</evidence>
<organism evidence="1 2">
    <name type="scientific">Streblomastix strix</name>
    <dbReference type="NCBI Taxonomy" id="222440"/>
    <lineage>
        <taxon>Eukaryota</taxon>
        <taxon>Metamonada</taxon>
        <taxon>Preaxostyla</taxon>
        <taxon>Oxymonadida</taxon>
        <taxon>Streblomastigidae</taxon>
        <taxon>Streblomastix</taxon>
    </lineage>
</organism>